<dbReference type="AlphaFoldDB" id="A0A2H6KHF0"/>
<evidence type="ECO:0000313" key="2">
    <source>
        <dbReference type="Proteomes" id="UP000236319"/>
    </source>
</evidence>
<dbReference type="Proteomes" id="UP000236319">
    <property type="component" value="Unassembled WGS sequence"/>
</dbReference>
<name>A0A2H6KHF0_9APIC</name>
<keyword evidence="2" id="KW-1185">Reference proteome</keyword>
<gene>
    <name evidence="1" type="ORF">BOVATA_038940</name>
</gene>
<dbReference type="GeneID" id="39876171"/>
<evidence type="ECO:0000313" key="1">
    <source>
        <dbReference type="EMBL" id="GBE62401.1"/>
    </source>
</evidence>
<dbReference type="OrthoDB" id="341300at2759"/>
<protein>
    <submittedName>
        <fullName evidence="1">PRELI family protein, putative</fullName>
    </submittedName>
</protein>
<proteinExistence type="predicted"/>
<reference evidence="1 2" key="1">
    <citation type="journal article" date="2017" name="BMC Genomics">
        <title>Whole-genome assembly of Babesia ovata and comparative genomics between closely related pathogens.</title>
        <authorList>
            <person name="Yamagishi J."/>
            <person name="Asada M."/>
            <person name="Hakimi H."/>
            <person name="Tanaka T.Q."/>
            <person name="Sugimoto C."/>
            <person name="Kawazu S."/>
        </authorList>
    </citation>
    <scope>NUCLEOTIDE SEQUENCE [LARGE SCALE GENOMIC DNA]</scope>
    <source>
        <strain evidence="1 2">Miyake</strain>
    </source>
</reference>
<sequence length="177" mass="19763">MYPSKYYPHVKEVHVIDHEVVPEQRQLRVRRIARVKYDLPSIVRESTRAVMPALIENDLAYVLHRGPEHRILRAGGLGCRPGCSLSVAQNVGVDHEGIVHVSSGRYVDKKRSYHETETIRGMPNGQSECSSSTDFRILAFGFLNSTLEAVARRVVSDFSKTDAGHKALLQAAENLGD</sequence>
<comment type="caution">
    <text evidence="1">The sequence shown here is derived from an EMBL/GenBank/DDBJ whole genome shotgun (WGS) entry which is preliminary data.</text>
</comment>
<dbReference type="VEuPathDB" id="PiroplasmaDB:BOVATA_038940"/>
<dbReference type="RefSeq" id="XP_028868644.1">
    <property type="nucleotide sequence ID" value="XM_029012811.1"/>
</dbReference>
<dbReference type="EMBL" id="BDSA01000004">
    <property type="protein sequence ID" value="GBE62401.1"/>
    <property type="molecule type" value="Genomic_DNA"/>
</dbReference>
<organism evidence="1 2">
    <name type="scientific">Babesia ovata</name>
    <dbReference type="NCBI Taxonomy" id="189622"/>
    <lineage>
        <taxon>Eukaryota</taxon>
        <taxon>Sar</taxon>
        <taxon>Alveolata</taxon>
        <taxon>Apicomplexa</taxon>
        <taxon>Aconoidasida</taxon>
        <taxon>Piroplasmida</taxon>
        <taxon>Babesiidae</taxon>
        <taxon>Babesia</taxon>
    </lineage>
</organism>
<accession>A0A2H6KHF0</accession>